<reference evidence="1 2" key="1">
    <citation type="submission" date="2019-03" db="EMBL/GenBank/DDBJ databases">
        <authorList>
            <person name="Kox A.R. M."/>
        </authorList>
    </citation>
    <scope>NUCLEOTIDE SEQUENCE [LARGE SCALE GENOMIC DNA]</scope>
    <source>
        <strain evidence="1">MTUNDRAET4 annotated genome</strain>
    </source>
</reference>
<evidence type="ECO:0000313" key="1">
    <source>
        <dbReference type="EMBL" id="VFU09644.1"/>
    </source>
</evidence>
<dbReference type="EMBL" id="LR536450">
    <property type="protein sequence ID" value="VFU09644.1"/>
    <property type="molecule type" value="Genomic_DNA"/>
</dbReference>
<gene>
    <name evidence="1" type="ORF">MTUNDRAET4_2757</name>
</gene>
<organism evidence="1 2">
    <name type="scientific">Methylocella tundrae</name>
    <dbReference type="NCBI Taxonomy" id="227605"/>
    <lineage>
        <taxon>Bacteria</taxon>
        <taxon>Pseudomonadati</taxon>
        <taxon>Pseudomonadota</taxon>
        <taxon>Alphaproteobacteria</taxon>
        <taxon>Hyphomicrobiales</taxon>
        <taxon>Beijerinckiaceae</taxon>
        <taxon>Methylocella</taxon>
    </lineage>
</organism>
<accession>A0A4U8Z2K6</accession>
<dbReference type="Proteomes" id="UP000294360">
    <property type="component" value="Chromosome"/>
</dbReference>
<dbReference type="KEGG" id="mtun:MTUNDRAET4_2757"/>
<protein>
    <submittedName>
        <fullName evidence="1">Uncharacterized protein</fullName>
    </submittedName>
</protein>
<dbReference type="AlphaFoldDB" id="A0A4U8Z2K6"/>
<evidence type="ECO:0000313" key="2">
    <source>
        <dbReference type="Proteomes" id="UP000294360"/>
    </source>
</evidence>
<proteinExistence type="predicted"/>
<name>A0A4U8Z2K6_METTU</name>
<sequence>MLFFCFARRMQRRWRRRKSTLHRRRVVQPARPAFGACVEQSTQLLHIQGQAASARLERFPIEWRHSIDQKSLQIQKLEHILVDQIEPI</sequence>